<reference evidence="1 2" key="1">
    <citation type="submission" date="2018-08" db="EMBL/GenBank/DDBJ databases">
        <title>Recombination of ecologically and evolutionarily significant loci maintains genetic cohesion in the Pseudomonas syringae species complex.</title>
        <authorList>
            <person name="Dillon M."/>
            <person name="Thakur S."/>
            <person name="Almeida R.N.D."/>
            <person name="Weir B.S."/>
            <person name="Guttman D.S."/>
        </authorList>
    </citation>
    <scope>NUCLEOTIDE SEQUENCE [LARGE SCALE GENOMIC DNA]</scope>
    <source>
        <strain evidence="1 2">ICMP 11281</strain>
    </source>
</reference>
<dbReference type="EMBL" id="RBUQ01000017">
    <property type="protein sequence ID" value="RMV43720.1"/>
    <property type="molecule type" value="Genomic_DNA"/>
</dbReference>
<dbReference type="AlphaFoldDB" id="A0A0N1JI40"/>
<comment type="caution">
    <text evidence="1">The sequence shown here is derived from an EMBL/GenBank/DDBJ whole genome shotgun (WGS) entry which is preliminary data.</text>
</comment>
<organism evidence="1 2">
    <name type="scientific">Pseudomonas syringae pv. maculicola</name>
    <dbReference type="NCBI Taxonomy" id="59511"/>
    <lineage>
        <taxon>Bacteria</taxon>
        <taxon>Pseudomonadati</taxon>
        <taxon>Pseudomonadota</taxon>
        <taxon>Gammaproteobacteria</taxon>
        <taxon>Pseudomonadales</taxon>
        <taxon>Pseudomonadaceae</taxon>
        <taxon>Pseudomonas</taxon>
    </lineage>
</organism>
<sequence length="274" mass="31164">MSYAPTEAVQHCETLLREMMESFRANDIWPNVQSIIESMLKRRIELIEVYEEVHASLSQKPRALYMFWDVFVHAADGWNLEKNRAARQAREDLIGVNTQISELADQLAALLDRRDDLHNYSGFSSNTQSQILDIVHEASEHNGHYESYAKEDVERLQYRYDPKYWPSLSEVIQAIGTDAEMAEVTANDPATEAGTASRKSGRSDFVRAFLARIDDNRVRECGFIPNSFALSDGSLASLVNCGLGLAVYEMVDADFIKRFRQRERQVKKAESTSA</sequence>
<dbReference type="RefSeq" id="WP_054069564.1">
    <property type="nucleotide sequence ID" value="NZ_JAEVFP010000073.1"/>
</dbReference>
<name>A0A0N1JI40_PSEYM</name>
<accession>A0A0N1JI40</accession>
<evidence type="ECO:0000313" key="1">
    <source>
        <dbReference type="EMBL" id="RMV43720.1"/>
    </source>
</evidence>
<evidence type="ECO:0000313" key="2">
    <source>
        <dbReference type="Proteomes" id="UP000271631"/>
    </source>
</evidence>
<protein>
    <submittedName>
        <fullName evidence="1">Uncharacterized protein</fullName>
    </submittedName>
</protein>
<proteinExistence type="predicted"/>
<dbReference type="Proteomes" id="UP000271631">
    <property type="component" value="Unassembled WGS sequence"/>
</dbReference>
<gene>
    <name evidence="1" type="ORF">ALP13_01396</name>
</gene>